<feature type="transmembrane region" description="Helical" evidence="7">
    <location>
        <begin position="175"/>
        <end position="199"/>
    </location>
</feature>
<feature type="transmembrane region" description="Helical" evidence="7">
    <location>
        <begin position="91"/>
        <end position="112"/>
    </location>
</feature>
<comment type="subcellular location">
    <subcellularLocation>
        <location evidence="1 7">Cell membrane</location>
        <topology evidence="1 7">Multi-pass membrane protein</topology>
    </subcellularLocation>
</comment>
<evidence type="ECO:0000256" key="3">
    <source>
        <dbReference type="ARBA" id="ARBA00022475"/>
    </source>
</evidence>
<feature type="transmembrane region" description="Helical" evidence="7">
    <location>
        <begin position="124"/>
        <end position="144"/>
    </location>
</feature>
<keyword evidence="4 7" id="KW-0812">Transmembrane</keyword>
<keyword evidence="6 7" id="KW-0472">Membrane</keyword>
<feature type="transmembrane region" description="Helical" evidence="7">
    <location>
        <begin position="220"/>
        <end position="245"/>
    </location>
</feature>
<evidence type="ECO:0000256" key="6">
    <source>
        <dbReference type="ARBA" id="ARBA00023136"/>
    </source>
</evidence>
<sequence>MSENLEAAVPPNRTQRGGRLRVALRKNFGGYLFIMPWLVGFFLFEAGPLLGAVGLSFVDWKFVGPPNWVGLENYQEMFGNELFYTSLYNTFYYTFIAVGLQLIVALAAALVINQRVWGINFYRVAFFIPSIVPAVGLAYLWMWIYNPEFGLLNAVFDAIQLPRQRWIYLPQYAKLAYIFMSLWGVGGTMVIFLAGLQGIPEVLYEAASIDGAAWWARFRFVTIPMLTPVIFFNLVLGIIGSFQIFTAGFLMTNGSPQHSTLFYVLYLYRSAFEDLQFGYASALAWMLFLIVVFFTLIQFRLSGRWVYYEN</sequence>
<dbReference type="CDD" id="cd06261">
    <property type="entry name" value="TM_PBP2"/>
    <property type="match status" value="1"/>
</dbReference>
<evidence type="ECO:0000256" key="5">
    <source>
        <dbReference type="ARBA" id="ARBA00022989"/>
    </source>
</evidence>
<organism evidence="9">
    <name type="scientific">Caldilineaceae bacterium SB0661_bin_32</name>
    <dbReference type="NCBI Taxonomy" id="2605255"/>
    <lineage>
        <taxon>Bacteria</taxon>
        <taxon>Bacillati</taxon>
        <taxon>Chloroflexota</taxon>
        <taxon>Caldilineae</taxon>
        <taxon>Caldilineales</taxon>
        <taxon>Caldilineaceae</taxon>
    </lineage>
</organism>
<dbReference type="PANTHER" id="PTHR30193">
    <property type="entry name" value="ABC TRANSPORTER PERMEASE PROTEIN"/>
    <property type="match status" value="1"/>
</dbReference>
<protein>
    <submittedName>
        <fullName evidence="9">Sugar ABC transporter permease</fullName>
    </submittedName>
</protein>
<evidence type="ECO:0000256" key="7">
    <source>
        <dbReference type="RuleBase" id="RU363032"/>
    </source>
</evidence>
<reference evidence="9" key="1">
    <citation type="submission" date="2019-09" db="EMBL/GenBank/DDBJ databases">
        <title>Characterisation of the sponge microbiome using genome-centric metagenomics.</title>
        <authorList>
            <person name="Engelberts J.P."/>
            <person name="Robbins S.J."/>
            <person name="De Goeij J.M."/>
            <person name="Aranda M."/>
            <person name="Bell S.C."/>
            <person name="Webster N.S."/>
        </authorList>
    </citation>
    <scope>NUCLEOTIDE SEQUENCE</scope>
    <source>
        <strain evidence="9">SB0661_bin_32</strain>
    </source>
</reference>
<proteinExistence type="inferred from homology"/>
<dbReference type="PANTHER" id="PTHR30193:SF1">
    <property type="entry name" value="ABC TRANSPORTER PERMEASE PROTEIN YESP-RELATED"/>
    <property type="match status" value="1"/>
</dbReference>
<dbReference type="PROSITE" id="PS50928">
    <property type="entry name" value="ABC_TM1"/>
    <property type="match status" value="1"/>
</dbReference>
<dbReference type="GO" id="GO:0005886">
    <property type="term" value="C:plasma membrane"/>
    <property type="evidence" value="ECO:0007669"/>
    <property type="project" value="UniProtKB-SubCell"/>
</dbReference>
<gene>
    <name evidence="9" type="ORF">F4X14_02645</name>
</gene>
<comment type="similarity">
    <text evidence="7">Belongs to the binding-protein-dependent transport system permease family.</text>
</comment>
<keyword evidence="5 7" id="KW-1133">Transmembrane helix</keyword>
<dbReference type="Pfam" id="PF00528">
    <property type="entry name" value="BPD_transp_1"/>
    <property type="match status" value="1"/>
</dbReference>
<dbReference type="InterPro" id="IPR035906">
    <property type="entry name" value="MetI-like_sf"/>
</dbReference>
<evidence type="ECO:0000256" key="2">
    <source>
        <dbReference type="ARBA" id="ARBA00022448"/>
    </source>
</evidence>
<dbReference type="AlphaFoldDB" id="A0A6B1D2W9"/>
<feature type="transmembrane region" description="Helical" evidence="7">
    <location>
        <begin position="277"/>
        <end position="297"/>
    </location>
</feature>
<dbReference type="SUPFAM" id="SSF161098">
    <property type="entry name" value="MetI-like"/>
    <property type="match status" value="1"/>
</dbReference>
<dbReference type="Gene3D" id="1.10.3720.10">
    <property type="entry name" value="MetI-like"/>
    <property type="match status" value="1"/>
</dbReference>
<dbReference type="InterPro" id="IPR000515">
    <property type="entry name" value="MetI-like"/>
</dbReference>
<dbReference type="EMBL" id="VXMH01000015">
    <property type="protein sequence ID" value="MYC93845.1"/>
    <property type="molecule type" value="Genomic_DNA"/>
</dbReference>
<feature type="transmembrane region" description="Helical" evidence="7">
    <location>
        <begin position="28"/>
        <end position="58"/>
    </location>
</feature>
<keyword evidence="3" id="KW-1003">Cell membrane</keyword>
<name>A0A6B1D2W9_9CHLR</name>
<dbReference type="GO" id="GO:0055085">
    <property type="term" value="P:transmembrane transport"/>
    <property type="evidence" value="ECO:0007669"/>
    <property type="project" value="InterPro"/>
</dbReference>
<evidence type="ECO:0000313" key="9">
    <source>
        <dbReference type="EMBL" id="MYC93845.1"/>
    </source>
</evidence>
<evidence type="ECO:0000259" key="8">
    <source>
        <dbReference type="PROSITE" id="PS50928"/>
    </source>
</evidence>
<feature type="domain" description="ABC transmembrane type-1" evidence="8">
    <location>
        <begin position="87"/>
        <end position="298"/>
    </location>
</feature>
<dbReference type="InterPro" id="IPR051393">
    <property type="entry name" value="ABC_transporter_permease"/>
</dbReference>
<evidence type="ECO:0000256" key="1">
    <source>
        <dbReference type="ARBA" id="ARBA00004651"/>
    </source>
</evidence>
<keyword evidence="2 7" id="KW-0813">Transport</keyword>
<comment type="caution">
    <text evidence="9">The sequence shown here is derived from an EMBL/GenBank/DDBJ whole genome shotgun (WGS) entry which is preliminary data.</text>
</comment>
<evidence type="ECO:0000256" key="4">
    <source>
        <dbReference type="ARBA" id="ARBA00022692"/>
    </source>
</evidence>
<accession>A0A6B1D2W9</accession>